<dbReference type="Proteomes" id="UP000291236">
    <property type="component" value="Plasmid 79K"/>
</dbReference>
<keyword evidence="2" id="KW-0233">DNA recombination</keyword>
<dbReference type="SUPFAM" id="SSF56349">
    <property type="entry name" value="DNA breaking-rejoining enzymes"/>
    <property type="match status" value="1"/>
</dbReference>
<gene>
    <name evidence="4" type="ORF">JCM31447_31580</name>
</gene>
<dbReference type="InterPro" id="IPR002104">
    <property type="entry name" value="Integrase_catalytic"/>
</dbReference>
<keyword evidence="4" id="KW-0614">Plasmid</keyword>
<dbReference type="EMBL" id="AP019369">
    <property type="protein sequence ID" value="BBH54684.1"/>
    <property type="molecule type" value="Genomic_DNA"/>
</dbReference>
<dbReference type="InterPro" id="IPR013762">
    <property type="entry name" value="Integrase-like_cat_sf"/>
</dbReference>
<dbReference type="GO" id="GO:0015074">
    <property type="term" value="P:DNA integration"/>
    <property type="evidence" value="ECO:0007669"/>
    <property type="project" value="InterPro"/>
</dbReference>
<dbReference type="GO" id="GO:0007059">
    <property type="term" value="P:chromosome segregation"/>
    <property type="evidence" value="ECO:0007669"/>
    <property type="project" value="UniProtKB-KW"/>
</dbReference>
<dbReference type="KEGG" id="sbf:JCM31447_31580"/>
<geneLocation type="plasmid" evidence="4 5">
    <name>79K</name>
</geneLocation>
<organism evidence="4 5">
    <name type="scientific">Fluviispira sanaruensis</name>
    <dbReference type="NCBI Taxonomy" id="2493639"/>
    <lineage>
        <taxon>Bacteria</taxon>
        <taxon>Pseudomonadati</taxon>
        <taxon>Bdellovibrionota</taxon>
        <taxon>Oligoflexia</taxon>
        <taxon>Silvanigrellales</taxon>
        <taxon>Silvanigrellaceae</taxon>
        <taxon>Fluviispira</taxon>
    </lineage>
</organism>
<dbReference type="AlphaFoldDB" id="A0A4P2VR21"/>
<accession>A0A4P2VR21</accession>
<dbReference type="GO" id="GO:0003677">
    <property type="term" value="F:DNA binding"/>
    <property type="evidence" value="ECO:0007669"/>
    <property type="project" value="InterPro"/>
</dbReference>
<dbReference type="PANTHER" id="PTHR30349:SF81">
    <property type="entry name" value="TYROSINE RECOMBINASE XERC"/>
    <property type="match status" value="1"/>
</dbReference>
<evidence type="ECO:0000256" key="1">
    <source>
        <dbReference type="ARBA" id="ARBA00022829"/>
    </source>
</evidence>
<keyword evidence="1" id="KW-0159">Chromosome partition</keyword>
<protein>
    <submittedName>
        <fullName evidence="4">Integrase</fullName>
    </submittedName>
</protein>
<dbReference type="Gene3D" id="1.10.443.10">
    <property type="entry name" value="Intergrase catalytic core"/>
    <property type="match status" value="1"/>
</dbReference>
<dbReference type="InterPro" id="IPR050090">
    <property type="entry name" value="Tyrosine_recombinase_XerCD"/>
</dbReference>
<evidence type="ECO:0000313" key="5">
    <source>
        <dbReference type="Proteomes" id="UP000291236"/>
    </source>
</evidence>
<proteinExistence type="predicted"/>
<sequence length="267" mass="30441">MSTARNYRENLIAKSHKASTINRRIQSIAAFLSYLDVTDKQNPFRNLKQIQIVRTAPKSIDRNESNKVLRFADNLEEKDHGLSFAIVSLLRHAGLRASELVALRVSDIDIKEKSGKVLVRNGKGFKERLVPLNLDAREGLKPWLEARKEVLKNIETRFLNKGKDVPDWVYSDFLFIGQRGVLTPRGVHHITQKIGLLANLDICLGPHRLRHTFARAALDPNGYSLNRAPVPLPALKKMLGHSRIETTSIYAEFTHDDHARFLEEREK</sequence>
<feature type="domain" description="Tyr recombinase" evidence="3">
    <location>
        <begin position="55"/>
        <end position="266"/>
    </location>
</feature>
<dbReference type="PANTHER" id="PTHR30349">
    <property type="entry name" value="PHAGE INTEGRASE-RELATED"/>
    <property type="match status" value="1"/>
</dbReference>
<reference evidence="4 5" key="1">
    <citation type="submission" date="2018-12" db="EMBL/GenBank/DDBJ databases">
        <title>Rubrispira sanarue gen. nov., sp., nov., a member of the order Silvanigrellales, isolated from a brackish lake in Hamamatsu Japan.</title>
        <authorList>
            <person name="Maejima Y."/>
            <person name="Iino T."/>
            <person name="Muraguchi Y."/>
            <person name="Fukuda K."/>
            <person name="Nojiri H."/>
            <person name="Ohkuma M."/>
            <person name="Moriuchi R."/>
            <person name="Dohra H."/>
            <person name="Kimbara K."/>
            <person name="Shintani M."/>
        </authorList>
    </citation>
    <scope>NUCLEOTIDE SEQUENCE [LARGE SCALE GENOMIC DNA]</scope>
    <source>
        <strain evidence="4 5">RF1110005</strain>
        <plasmid evidence="4 5">79K</plasmid>
    </source>
</reference>
<dbReference type="RefSeq" id="WP_130613161.1">
    <property type="nucleotide sequence ID" value="NZ_AP019369.1"/>
</dbReference>
<keyword evidence="5" id="KW-1185">Reference proteome</keyword>
<dbReference type="GeneID" id="39493330"/>
<dbReference type="Pfam" id="PF00589">
    <property type="entry name" value="Phage_integrase"/>
    <property type="match status" value="1"/>
</dbReference>
<dbReference type="GO" id="GO:0006310">
    <property type="term" value="P:DNA recombination"/>
    <property type="evidence" value="ECO:0007669"/>
    <property type="project" value="UniProtKB-KW"/>
</dbReference>
<dbReference type="InterPro" id="IPR011010">
    <property type="entry name" value="DNA_brk_join_enz"/>
</dbReference>
<dbReference type="OrthoDB" id="5291714at2"/>
<dbReference type="PROSITE" id="PS51898">
    <property type="entry name" value="TYR_RECOMBINASE"/>
    <property type="match status" value="1"/>
</dbReference>
<evidence type="ECO:0000259" key="3">
    <source>
        <dbReference type="PROSITE" id="PS51898"/>
    </source>
</evidence>
<evidence type="ECO:0000313" key="4">
    <source>
        <dbReference type="EMBL" id="BBH54684.1"/>
    </source>
</evidence>
<name>A0A4P2VR21_FLUSA</name>
<evidence type="ECO:0000256" key="2">
    <source>
        <dbReference type="ARBA" id="ARBA00023172"/>
    </source>
</evidence>